<evidence type="ECO:0000313" key="2">
    <source>
        <dbReference type="EMBL" id="EER06680.1"/>
    </source>
</evidence>
<comment type="similarity">
    <text evidence="1">Belongs to the prefoldin subunit alpha family.</text>
</comment>
<dbReference type="GO" id="GO:0051082">
    <property type="term" value="F:unfolded protein binding"/>
    <property type="evidence" value="ECO:0007669"/>
    <property type="project" value="InterPro"/>
</dbReference>
<dbReference type="CDD" id="cd23157">
    <property type="entry name" value="Prefoldin_5"/>
    <property type="match status" value="1"/>
</dbReference>
<dbReference type="OMA" id="STIMEMN"/>
<dbReference type="Gene3D" id="1.10.287.370">
    <property type="match status" value="1"/>
</dbReference>
<name>C5L9A9_PERM5</name>
<protein>
    <submittedName>
        <fullName evidence="2">Prefoldin subunit, putative</fullName>
    </submittedName>
</protein>
<dbReference type="RefSeq" id="XP_002774864.1">
    <property type="nucleotide sequence ID" value="XM_002774818.1"/>
</dbReference>
<dbReference type="OrthoDB" id="10267474at2759"/>
<evidence type="ECO:0000256" key="1">
    <source>
        <dbReference type="ARBA" id="ARBA00010048"/>
    </source>
</evidence>
<dbReference type="InterPro" id="IPR009053">
    <property type="entry name" value="Prefoldin"/>
</dbReference>
<dbReference type="SUPFAM" id="SSF46579">
    <property type="entry name" value="Prefoldin"/>
    <property type="match status" value="1"/>
</dbReference>
<reference evidence="2 3" key="1">
    <citation type="submission" date="2008-07" db="EMBL/GenBank/DDBJ databases">
        <authorList>
            <person name="El-Sayed N."/>
            <person name="Caler E."/>
            <person name="Inman J."/>
            <person name="Amedeo P."/>
            <person name="Hass B."/>
            <person name="Wortman J."/>
        </authorList>
    </citation>
    <scope>NUCLEOTIDE SEQUENCE [LARGE SCALE GENOMIC DNA]</scope>
    <source>
        <strain evidence="3">ATCC 50983 / TXsc</strain>
    </source>
</reference>
<dbReference type="AlphaFoldDB" id="C5L9A9"/>
<evidence type="ECO:0000313" key="3">
    <source>
        <dbReference type="Proteomes" id="UP000007800"/>
    </source>
</evidence>
<dbReference type="GO" id="GO:1990115">
    <property type="term" value="P:RNA polymerase III assembly"/>
    <property type="evidence" value="ECO:0007669"/>
    <property type="project" value="TreeGrafter"/>
</dbReference>
<dbReference type="GO" id="GO:0016272">
    <property type="term" value="C:prefoldin complex"/>
    <property type="evidence" value="ECO:0007669"/>
    <property type="project" value="InterPro"/>
</dbReference>
<dbReference type="InterPro" id="IPR004127">
    <property type="entry name" value="Prefoldin_subunit_alpha"/>
</dbReference>
<dbReference type="EMBL" id="GG680397">
    <property type="protein sequence ID" value="EER06680.1"/>
    <property type="molecule type" value="Genomic_DNA"/>
</dbReference>
<accession>C5L9A9</accession>
<dbReference type="GO" id="GO:0006457">
    <property type="term" value="P:protein folding"/>
    <property type="evidence" value="ECO:0007669"/>
    <property type="project" value="InterPro"/>
</dbReference>
<proteinExistence type="inferred from homology"/>
<dbReference type="InterPro" id="IPR011599">
    <property type="entry name" value="PFD_alpha_archaea"/>
</dbReference>
<dbReference type="PANTHER" id="PTHR12674">
    <property type="entry name" value="PREFOLDIN SUBUNIT 5"/>
    <property type="match status" value="1"/>
</dbReference>
<dbReference type="NCBIfam" id="TIGR00293">
    <property type="entry name" value="prefoldin subunit alpha"/>
    <property type="match status" value="1"/>
</dbReference>
<dbReference type="Proteomes" id="UP000007800">
    <property type="component" value="Unassembled WGS sequence"/>
</dbReference>
<dbReference type="GO" id="GO:1990114">
    <property type="term" value="P:RNA polymerase II core complex assembly"/>
    <property type="evidence" value="ECO:0007669"/>
    <property type="project" value="TreeGrafter"/>
</dbReference>
<dbReference type="PANTHER" id="PTHR12674:SF2">
    <property type="entry name" value="PREFOLDIN SUBUNIT 5"/>
    <property type="match status" value="1"/>
</dbReference>
<dbReference type="InParanoid" id="C5L9A9"/>
<dbReference type="GO" id="GO:0005737">
    <property type="term" value="C:cytoplasm"/>
    <property type="evidence" value="ECO:0007669"/>
    <property type="project" value="TreeGrafter"/>
</dbReference>
<dbReference type="Pfam" id="PF02996">
    <property type="entry name" value="Prefoldin"/>
    <property type="match status" value="1"/>
</dbReference>
<keyword evidence="3" id="KW-1185">Reference proteome</keyword>
<dbReference type="GO" id="GO:1990113">
    <property type="term" value="P:RNA polymerase I assembly"/>
    <property type="evidence" value="ECO:0007669"/>
    <property type="project" value="TreeGrafter"/>
</dbReference>
<organism evidence="3">
    <name type="scientific">Perkinsus marinus (strain ATCC 50983 / TXsc)</name>
    <dbReference type="NCBI Taxonomy" id="423536"/>
    <lineage>
        <taxon>Eukaryota</taxon>
        <taxon>Sar</taxon>
        <taxon>Alveolata</taxon>
        <taxon>Perkinsozoa</taxon>
        <taxon>Perkinsea</taxon>
        <taxon>Perkinsida</taxon>
        <taxon>Perkinsidae</taxon>
        <taxon>Perkinsus</taxon>
    </lineage>
</organism>
<sequence length="180" mass="19368">MSSTAAAPSSTVNPMQLSLPELNQHKQKLEQVLSLVPNRAQALPSCGEMILSHTFSNVCVKLTHGPYCGAIRYDMSARALGGMSSDKDEGKLSLVPLSNSVYVRGEACEVDKVLLNVGTGYFVEKPTAAAQKHCEDRSGMINGNIGNLAKVLAEKRENLEMCIAVMQQKMAAQQKTTNGQ</sequence>
<dbReference type="GeneID" id="9056386"/>
<gene>
    <name evidence="2" type="ORF">Pmar_PMAR024273</name>
</gene>